<reference evidence="2" key="1">
    <citation type="submission" date="2016-10" db="EMBL/GenBank/DDBJ databases">
        <authorList>
            <person name="Varghese N."/>
            <person name="Submissions S."/>
        </authorList>
    </citation>
    <scope>NUCLEOTIDE SEQUENCE [LARGE SCALE GENOMIC DNA]</scope>
    <source>
        <strain evidence="2">S1b</strain>
    </source>
</reference>
<sequence length="82" mass="9591">MIIIYGTRTKLKIDKNIGVRKCENCHHTVEQALAREKLSFTLFYIPFLILTKRRMILCPCCGEAKSMSYKEYKQMKESLGDN</sequence>
<name>A0A1H9UTF0_9FIRM</name>
<accession>A0A1H9UTF0</accession>
<evidence type="ECO:0000313" key="2">
    <source>
        <dbReference type="Proteomes" id="UP000182471"/>
    </source>
</evidence>
<keyword evidence="2" id="KW-1185">Reference proteome</keyword>
<proteinExistence type="predicted"/>
<dbReference type="AlphaFoldDB" id="A0A1H9UTF0"/>
<evidence type="ECO:0000313" key="1">
    <source>
        <dbReference type="EMBL" id="SES12686.1"/>
    </source>
</evidence>
<gene>
    <name evidence="1" type="ORF">SAMN02910429_02253</name>
</gene>
<organism evidence="1 2">
    <name type="scientific">Lachnobacterium bovis</name>
    <dbReference type="NCBI Taxonomy" id="140626"/>
    <lineage>
        <taxon>Bacteria</taxon>
        <taxon>Bacillati</taxon>
        <taxon>Bacillota</taxon>
        <taxon>Clostridia</taxon>
        <taxon>Lachnospirales</taxon>
        <taxon>Lachnospiraceae</taxon>
        <taxon>Lachnobacterium</taxon>
    </lineage>
</organism>
<dbReference type="Proteomes" id="UP000182471">
    <property type="component" value="Unassembled WGS sequence"/>
</dbReference>
<protein>
    <submittedName>
        <fullName evidence="1">Uncharacterized protein</fullName>
    </submittedName>
</protein>
<dbReference type="RefSeq" id="WP_074730987.1">
    <property type="nucleotide sequence ID" value="NZ_FOGW01000038.1"/>
</dbReference>
<dbReference type="EMBL" id="FOGW01000038">
    <property type="protein sequence ID" value="SES12686.1"/>
    <property type="molecule type" value="Genomic_DNA"/>
</dbReference>